<dbReference type="Proteomes" id="UP000260758">
    <property type="component" value="Unassembled WGS sequence"/>
</dbReference>
<gene>
    <name evidence="4" type="ORF">DW038_06430</name>
    <name evidence="3" type="ORF">DXB99_16015</name>
    <name evidence="2" type="ORF">DXC13_12065</name>
    <name evidence="1" type="ORF">DXD13_06030</name>
</gene>
<dbReference type="EMBL" id="QSTI01000022">
    <property type="protein sequence ID" value="RGM46342.1"/>
    <property type="molecule type" value="Genomic_DNA"/>
</dbReference>
<dbReference type="EMBL" id="QSQP01000006">
    <property type="protein sequence ID" value="RGK43538.1"/>
    <property type="molecule type" value="Genomic_DNA"/>
</dbReference>
<protein>
    <submittedName>
        <fullName evidence="2">Uncharacterized protein</fullName>
    </submittedName>
</protein>
<accession>A0A3E4WVY5</accession>
<organism evidence="2 5">
    <name type="scientific">Agathobacter rectalis</name>
    <dbReference type="NCBI Taxonomy" id="39491"/>
    <lineage>
        <taxon>Bacteria</taxon>
        <taxon>Bacillati</taxon>
        <taxon>Bacillota</taxon>
        <taxon>Clostridia</taxon>
        <taxon>Lachnospirales</taxon>
        <taxon>Lachnospiraceae</taxon>
        <taxon>Agathobacter</taxon>
    </lineage>
</organism>
<dbReference type="EMBL" id="QSTP01000024">
    <property type="protein sequence ID" value="RGM67650.1"/>
    <property type="molecule type" value="Genomic_DNA"/>
</dbReference>
<proteinExistence type="predicted"/>
<evidence type="ECO:0000313" key="1">
    <source>
        <dbReference type="EMBL" id="RGK43538.1"/>
    </source>
</evidence>
<sequence length="65" mass="7799">MYMRFMRSDIDPVCISMCRPGFYNKNAMYDTKSLQLTYILIITTWKITILNSHRERKKGRRATYG</sequence>
<evidence type="ECO:0000313" key="3">
    <source>
        <dbReference type="EMBL" id="RGM67650.1"/>
    </source>
</evidence>
<reference evidence="5 6" key="1">
    <citation type="submission" date="2018-08" db="EMBL/GenBank/DDBJ databases">
        <title>A genome reference for cultivated species of the human gut microbiota.</title>
        <authorList>
            <person name="Zou Y."/>
            <person name="Xue W."/>
            <person name="Luo G."/>
        </authorList>
    </citation>
    <scope>NUCLEOTIDE SEQUENCE [LARGE SCALE GENOMIC DNA]</scope>
    <source>
        <strain evidence="4 8">AF39-14AC</strain>
        <strain evidence="3 6">OM07-13</strain>
        <strain evidence="2 5">OM08-12AT</strain>
        <strain evidence="1 7">TF11-15AC</strain>
    </source>
</reference>
<comment type="caution">
    <text evidence="2">The sequence shown here is derived from an EMBL/GenBank/DDBJ whole genome shotgun (WGS) entry which is preliminary data.</text>
</comment>
<evidence type="ECO:0000313" key="5">
    <source>
        <dbReference type="Proteomes" id="UP000260717"/>
    </source>
</evidence>
<evidence type="ECO:0000313" key="2">
    <source>
        <dbReference type="EMBL" id="RGM46342.1"/>
    </source>
</evidence>
<dbReference type="Proteomes" id="UP000261052">
    <property type="component" value="Unassembled WGS sequence"/>
</dbReference>
<evidence type="ECO:0000313" key="8">
    <source>
        <dbReference type="Proteomes" id="UP000286181"/>
    </source>
</evidence>
<evidence type="ECO:0000313" key="4">
    <source>
        <dbReference type="EMBL" id="RHL05538.1"/>
    </source>
</evidence>
<dbReference type="AlphaFoldDB" id="A0A3E4WVY5"/>
<dbReference type="Proteomes" id="UP000260717">
    <property type="component" value="Unassembled WGS sequence"/>
</dbReference>
<dbReference type="Proteomes" id="UP000286181">
    <property type="component" value="Unassembled WGS sequence"/>
</dbReference>
<dbReference type="EMBL" id="QROF01000004">
    <property type="protein sequence ID" value="RHL05538.1"/>
    <property type="molecule type" value="Genomic_DNA"/>
</dbReference>
<name>A0A3E4WVY5_9FIRM</name>
<evidence type="ECO:0000313" key="6">
    <source>
        <dbReference type="Proteomes" id="UP000260758"/>
    </source>
</evidence>
<evidence type="ECO:0000313" key="7">
    <source>
        <dbReference type="Proteomes" id="UP000261052"/>
    </source>
</evidence>